<dbReference type="InterPro" id="IPR006059">
    <property type="entry name" value="SBP"/>
</dbReference>
<evidence type="ECO:0000256" key="2">
    <source>
        <dbReference type="ARBA" id="ARBA00008520"/>
    </source>
</evidence>
<organism evidence="5 6">
    <name type="scientific">Candidatus Borkfalkia ceftriaxoniphila</name>
    <dbReference type="NCBI Taxonomy" id="2508949"/>
    <lineage>
        <taxon>Bacteria</taxon>
        <taxon>Bacillati</taxon>
        <taxon>Bacillota</taxon>
        <taxon>Clostridia</taxon>
        <taxon>Christensenellales</taxon>
        <taxon>Christensenellaceae</taxon>
        <taxon>Candidatus Borkfalkia</taxon>
    </lineage>
</organism>
<proteinExistence type="inferred from homology"/>
<evidence type="ECO:0000256" key="4">
    <source>
        <dbReference type="ARBA" id="ARBA00022729"/>
    </source>
</evidence>
<reference evidence="5 6" key="1">
    <citation type="journal article" date="2019" name="Gut">
        <title>Antibiotics-induced monodominance of a novel gut bacterial order.</title>
        <authorList>
            <person name="Hildebrand F."/>
            <person name="Moitinho-Silva L."/>
            <person name="Blasche S."/>
            <person name="Jahn M.T."/>
            <person name="Gossmann T.I."/>
            <person name="Heuerta-Cepas J."/>
            <person name="Hercog R."/>
            <person name="Luetge M."/>
            <person name="Bahram M."/>
            <person name="Pryszlak A."/>
            <person name="Alves R.J."/>
            <person name="Waszak S.M."/>
            <person name="Zhu A."/>
            <person name="Ye L."/>
            <person name="Costea P.I."/>
            <person name="Aalvink S."/>
            <person name="Belzer C."/>
            <person name="Forslund S.K."/>
            <person name="Sunagawa S."/>
            <person name="Hentschel U."/>
            <person name="Merten C."/>
            <person name="Patil K.R."/>
            <person name="Benes V."/>
            <person name="Bork P."/>
        </authorList>
    </citation>
    <scope>NUCLEOTIDE SEQUENCE [LARGE SCALE GENOMIC DNA]</scope>
    <source>
        <strain evidence="5 6">HDS1380</strain>
    </source>
</reference>
<sequence length="476" mass="53446">MKKLFSVLLLCVIIVMGMFGFAGCGDPFNDDELGRDEVENKVTIRFGYLAEEKDLAVVIKREFEKQNDTINLKMEPISGDWKSAMNQYVAKPSNFPDIVWVPSDQHSSYSKGGAFVDLRPLMEADEATAPSLYYDSMIETTHYSATDEGIWYAPRDYNKPVTYINKKMFAAAGVEIPAQKDWNYEKFLEVCAKLRKAMDENGRGSENFDAEKFAVGIEPNSFPVESEMWWNPVYHSAIESFGGSLIDTDLSGRDAITVDSDKTVAAYRKIYSEMFVNDYSFGPQDGTASTAFLSSKAAMWFSVRPKLPTILKRDIDVDFLPLPFDKIGAGNSGYAITYVAKDRLSDKGGNTKNNEQLAWEVIKWLITEPGQQVLGRSGAGIPVLKSMKDSGDWITENDPTLNHQAFTAYEERDIGLNVFNIYDPDNHKVMFDTMTLVMTKAISDNSWEKKGDTYEMSAGFVNDLKAYKEAMLAKAE</sequence>
<keyword evidence="4" id="KW-0732">Signal</keyword>
<dbReference type="OrthoDB" id="362670at2"/>
<evidence type="ECO:0000256" key="1">
    <source>
        <dbReference type="ARBA" id="ARBA00004196"/>
    </source>
</evidence>
<dbReference type="PANTHER" id="PTHR43649:SF31">
    <property type="entry name" value="SN-GLYCEROL-3-PHOSPHATE-BINDING PERIPLASMIC PROTEIN UGPB"/>
    <property type="match status" value="1"/>
</dbReference>
<protein>
    <submittedName>
        <fullName evidence="5">Extracellular solute-binding protein</fullName>
    </submittedName>
</protein>
<comment type="similarity">
    <text evidence="2">Belongs to the bacterial solute-binding protein 1 family.</text>
</comment>
<dbReference type="Proteomes" id="UP000291269">
    <property type="component" value="Unassembled WGS sequence"/>
</dbReference>
<keyword evidence="3" id="KW-0813">Transport</keyword>
<evidence type="ECO:0000313" key="6">
    <source>
        <dbReference type="Proteomes" id="UP000291269"/>
    </source>
</evidence>
<dbReference type="PANTHER" id="PTHR43649">
    <property type="entry name" value="ARABINOSE-BINDING PROTEIN-RELATED"/>
    <property type="match status" value="1"/>
</dbReference>
<dbReference type="Gene3D" id="3.40.190.10">
    <property type="entry name" value="Periplasmic binding protein-like II"/>
    <property type="match status" value="1"/>
</dbReference>
<dbReference type="SUPFAM" id="SSF53850">
    <property type="entry name" value="Periplasmic binding protein-like II"/>
    <property type="match status" value="1"/>
</dbReference>
<gene>
    <name evidence="5" type="ORF">ESZ91_01180</name>
</gene>
<comment type="subcellular location">
    <subcellularLocation>
        <location evidence="1">Cell envelope</location>
    </subcellularLocation>
</comment>
<evidence type="ECO:0000256" key="3">
    <source>
        <dbReference type="ARBA" id="ARBA00022448"/>
    </source>
</evidence>
<dbReference type="PROSITE" id="PS51257">
    <property type="entry name" value="PROKAR_LIPOPROTEIN"/>
    <property type="match status" value="1"/>
</dbReference>
<dbReference type="EMBL" id="SDOZ01000002">
    <property type="protein sequence ID" value="RXZ61026.1"/>
    <property type="molecule type" value="Genomic_DNA"/>
</dbReference>
<dbReference type="GO" id="GO:0030313">
    <property type="term" value="C:cell envelope"/>
    <property type="evidence" value="ECO:0007669"/>
    <property type="project" value="UniProtKB-SubCell"/>
</dbReference>
<evidence type="ECO:0000313" key="5">
    <source>
        <dbReference type="EMBL" id="RXZ61026.1"/>
    </source>
</evidence>
<accession>A0A4V1QV10</accession>
<name>A0A4V1QV10_9FIRM</name>
<keyword evidence="6" id="KW-1185">Reference proteome</keyword>
<dbReference type="InterPro" id="IPR050490">
    <property type="entry name" value="Bact_solute-bd_prot1"/>
</dbReference>
<dbReference type="AlphaFoldDB" id="A0A4V1QV10"/>
<comment type="caution">
    <text evidence="5">The sequence shown here is derived from an EMBL/GenBank/DDBJ whole genome shotgun (WGS) entry which is preliminary data.</text>
</comment>
<dbReference type="Pfam" id="PF01547">
    <property type="entry name" value="SBP_bac_1"/>
    <property type="match status" value="1"/>
</dbReference>